<dbReference type="Pfam" id="PF01569">
    <property type="entry name" value="PAP2"/>
    <property type="match status" value="1"/>
</dbReference>
<dbReference type="SUPFAM" id="SSF48317">
    <property type="entry name" value="Acid phosphatase/Vanadium-dependent haloperoxidase"/>
    <property type="match status" value="1"/>
</dbReference>
<feature type="transmembrane region" description="Helical" evidence="1">
    <location>
        <begin position="61"/>
        <end position="82"/>
    </location>
</feature>
<feature type="domain" description="Phosphatidic acid phosphatase type 2/haloperoxidase" evidence="2">
    <location>
        <begin position="57"/>
        <end position="170"/>
    </location>
</feature>
<accession>A0A0C4YKI8</accession>
<feature type="transmembrane region" description="Helical" evidence="1">
    <location>
        <begin position="155"/>
        <end position="174"/>
    </location>
</feature>
<dbReference type="KEGG" id="cbw:RR42_s1990"/>
<dbReference type="EMBL" id="CP010537">
    <property type="protein sequence ID" value="AJG23578.1"/>
    <property type="molecule type" value="Genomic_DNA"/>
</dbReference>
<dbReference type="OrthoDB" id="9801622at2"/>
<dbReference type="InterPro" id="IPR000326">
    <property type="entry name" value="PAP2/HPO"/>
</dbReference>
<dbReference type="STRING" id="68895.RR42_s1990"/>
<protein>
    <submittedName>
        <fullName evidence="3">Bacitracin transport permease protein BCRC</fullName>
    </submittedName>
</protein>
<evidence type="ECO:0000256" key="1">
    <source>
        <dbReference type="SAM" id="Phobius"/>
    </source>
</evidence>
<gene>
    <name evidence="3" type="ORF">RR42_s1990</name>
</gene>
<dbReference type="Proteomes" id="UP000031843">
    <property type="component" value="Chromosome secondary"/>
</dbReference>
<feature type="transmembrane region" description="Helical" evidence="1">
    <location>
        <begin position="26"/>
        <end position="49"/>
    </location>
</feature>
<reference evidence="3 4" key="1">
    <citation type="journal article" date="2015" name="Genome Announc.">
        <title>Complete Genome Sequence of Cupriavidus basilensis 4G11, Isolated from the Oak Ridge Field Research Center Site.</title>
        <authorList>
            <person name="Ray J."/>
            <person name="Waters R.J."/>
            <person name="Skerker J.M."/>
            <person name="Kuehl J.V."/>
            <person name="Price M.N."/>
            <person name="Huang J."/>
            <person name="Chakraborty R."/>
            <person name="Arkin A.P."/>
            <person name="Deutschbauer A."/>
        </authorList>
    </citation>
    <scope>NUCLEOTIDE SEQUENCE [LARGE SCALE GENOMIC DNA]</scope>
    <source>
        <strain evidence="3">4G11</strain>
    </source>
</reference>
<evidence type="ECO:0000259" key="2">
    <source>
        <dbReference type="SMART" id="SM00014"/>
    </source>
</evidence>
<keyword evidence="1" id="KW-0812">Transmembrane</keyword>
<dbReference type="SMART" id="SM00014">
    <property type="entry name" value="acidPPc"/>
    <property type="match status" value="1"/>
</dbReference>
<feature type="transmembrane region" description="Helical" evidence="1">
    <location>
        <begin position="131"/>
        <end position="149"/>
    </location>
</feature>
<dbReference type="AlphaFoldDB" id="A0A0C4YKI8"/>
<keyword evidence="1" id="KW-1133">Transmembrane helix</keyword>
<sequence>MPTLLALNLTLFQCLNAPAGLSGAGLWVAAFLAEGLIAGAPLVLAAGWLRARPGERQMVTSALAAVALGGLCSTLLGLLLPMPRPFMAGIGHTYLAHAADPSFPSDHVTLLATLALVLLRAPGRAQRLSGTGLLVAAAFTGWARVFLGVHFPLDIVGAFAIAACCAAVATSALTRPLLAAVTVRAEQLYRHLLAYPIARGWLNP</sequence>
<feature type="transmembrane region" description="Helical" evidence="1">
    <location>
        <begin position="102"/>
        <end position="119"/>
    </location>
</feature>
<keyword evidence="4" id="KW-1185">Reference proteome</keyword>
<dbReference type="PANTHER" id="PTHR14969">
    <property type="entry name" value="SPHINGOSINE-1-PHOSPHATE PHOSPHOHYDROLASE"/>
    <property type="match status" value="1"/>
</dbReference>
<dbReference type="RefSeq" id="WP_043355475.1">
    <property type="nucleotide sequence ID" value="NZ_CP010537.1"/>
</dbReference>
<dbReference type="InterPro" id="IPR036938">
    <property type="entry name" value="PAP2/HPO_sf"/>
</dbReference>
<evidence type="ECO:0000313" key="3">
    <source>
        <dbReference type="EMBL" id="AJG23578.1"/>
    </source>
</evidence>
<keyword evidence="1" id="KW-0472">Membrane</keyword>
<dbReference type="Gene3D" id="1.20.144.10">
    <property type="entry name" value="Phosphatidic acid phosphatase type 2/haloperoxidase"/>
    <property type="match status" value="1"/>
</dbReference>
<dbReference type="PANTHER" id="PTHR14969:SF13">
    <property type="entry name" value="AT30094P"/>
    <property type="match status" value="1"/>
</dbReference>
<organism evidence="3 4">
    <name type="scientific">Cupriavidus basilensis</name>
    <dbReference type="NCBI Taxonomy" id="68895"/>
    <lineage>
        <taxon>Bacteria</taxon>
        <taxon>Pseudomonadati</taxon>
        <taxon>Pseudomonadota</taxon>
        <taxon>Betaproteobacteria</taxon>
        <taxon>Burkholderiales</taxon>
        <taxon>Burkholderiaceae</taxon>
        <taxon>Cupriavidus</taxon>
    </lineage>
</organism>
<proteinExistence type="predicted"/>
<evidence type="ECO:0000313" key="4">
    <source>
        <dbReference type="Proteomes" id="UP000031843"/>
    </source>
</evidence>
<name>A0A0C4YKI8_9BURK</name>